<evidence type="ECO:0000256" key="1">
    <source>
        <dbReference type="ARBA" id="ARBA00022763"/>
    </source>
</evidence>
<dbReference type="InterPro" id="IPR036217">
    <property type="entry name" value="MethylDNA_cys_MeTrfase_DNAb"/>
</dbReference>
<dbReference type="Pfam" id="PF01035">
    <property type="entry name" value="DNA_binding_1"/>
    <property type="match status" value="1"/>
</dbReference>
<keyword evidence="3" id="KW-0489">Methyltransferase</keyword>
<organism evidence="3 4">
    <name type="scientific">Aeromonas veronii</name>
    <dbReference type="NCBI Taxonomy" id="654"/>
    <lineage>
        <taxon>Bacteria</taxon>
        <taxon>Pseudomonadati</taxon>
        <taxon>Pseudomonadota</taxon>
        <taxon>Gammaproteobacteria</taxon>
        <taxon>Aeromonadales</taxon>
        <taxon>Aeromonadaceae</taxon>
        <taxon>Aeromonas</taxon>
    </lineage>
</organism>
<gene>
    <name evidence="3" type="ORF">WM43_18310</name>
</gene>
<sequence length="118" mass="12761">MSIEPSPSPLNKTARIEAIIALIPAGRVVSYGQVADLAGLPGRARLVGKVLRETDKVLPWHRVLGAAGTISLPKGSPGFAEQTGRLQQEGVVVIGGRVRMKEWQWQPDLAELLFLLPF</sequence>
<dbReference type="GO" id="GO:0006281">
    <property type="term" value="P:DNA repair"/>
    <property type="evidence" value="ECO:0007669"/>
    <property type="project" value="InterPro"/>
</dbReference>
<reference evidence="3 4" key="1">
    <citation type="journal article" date="2016" name="J. Clin. Microbiol.">
        <title>Detection and Whole-Genome Sequencing of Carbapenemase-Producing Aeromonas hydrophila Isolates from Routine Perirectal Surveillance Culture.</title>
        <authorList>
            <person name="Hughes H.Y."/>
            <person name="Conlan S.P."/>
            <person name="Lau A.F."/>
            <person name="Dekker J.P."/>
            <person name="Michelin A.V."/>
            <person name="Youn J.H."/>
            <person name="Henderson D.K."/>
            <person name="Frank K.M."/>
            <person name="Segre J.A."/>
            <person name="Palmore T.N."/>
        </authorList>
    </citation>
    <scope>NUCLEOTIDE SEQUENCE [LARGE SCALE GENOMIC DNA]</scope>
    <source>
        <strain evidence="3 4">AVNIH1</strain>
    </source>
</reference>
<evidence type="ECO:0000259" key="2">
    <source>
        <dbReference type="Pfam" id="PF01035"/>
    </source>
</evidence>
<dbReference type="AlphaFoldDB" id="A0A160EY97"/>
<evidence type="ECO:0000313" key="3">
    <source>
        <dbReference type="EMBL" id="ANB54463.1"/>
    </source>
</evidence>
<accession>A0A160EY97</accession>
<dbReference type="RefSeq" id="WP_019446729.1">
    <property type="nucleotide sequence ID" value="NZ_CAAKNN010000033.1"/>
</dbReference>
<dbReference type="OrthoDB" id="9132167at2"/>
<dbReference type="InterPro" id="IPR052520">
    <property type="entry name" value="ATL_DNA_repair"/>
</dbReference>
<dbReference type="Gene3D" id="1.10.10.10">
    <property type="entry name" value="Winged helix-like DNA-binding domain superfamily/Winged helix DNA-binding domain"/>
    <property type="match status" value="1"/>
</dbReference>
<dbReference type="CDD" id="cd06445">
    <property type="entry name" value="ATase"/>
    <property type="match status" value="1"/>
</dbReference>
<proteinExistence type="predicted"/>
<name>A0A160EY97_AERVE</name>
<protein>
    <submittedName>
        <fullName evidence="3">Cysteine methyltransferase</fullName>
    </submittedName>
</protein>
<dbReference type="SUPFAM" id="SSF46767">
    <property type="entry name" value="Methylated DNA-protein cysteine methyltransferase, C-terminal domain"/>
    <property type="match status" value="1"/>
</dbReference>
<dbReference type="EMBL" id="CP014774">
    <property type="protein sequence ID" value="ANB54463.1"/>
    <property type="molecule type" value="Genomic_DNA"/>
</dbReference>
<keyword evidence="3" id="KW-0808">Transferase</keyword>
<evidence type="ECO:0000313" key="4">
    <source>
        <dbReference type="Proteomes" id="UP000076809"/>
    </source>
</evidence>
<dbReference type="InterPro" id="IPR036388">
    <property type="entry name" value="WH-like_DNA-bd_sf"/>
</dbReference>
<dbReference type="Proteomes" id="UP000076809">
    <property type="component" value="Chromosome"/>
</dbReference>
<feature type="domain" description="Methylated-DNA-[protein]-cysteine S-methyltransferase DNA binding" evidence="2">
    <location>
        <begin position="15"/>
        <end position="91"/>
    </location>
</feature>
<dbReference type="GO" id="GO:0032259">
    <property type="term" value="P:methylation"/>
    <property type="evidence" value="ECO:0007669"/>
    <property type="project" value="UniProtKB-KW"/>
</dbReference>
<dbReference type="GO" id="GO:0008168">
    <property type="term" value="F:methyltransferase activity"/>
    <property type="evidence" value="ECO:0007669"/>
    <property type="project" value="UniProtKB-KW"/>
</dbReference>
<dbReference type="PANTHER" id="PTHR42942">
    <property type="entry name" value="6-O-METHYLGUANINE DNA METHYLTRANSFERASE"/>
    <property type="match status" value="1"/>
</dbReference>
<keyword evidence="1" id="KW-0227">DNA damage</keyword>
<dbReference type="PANTHER" id="PTHR42942:SF1">
    <property type="entry name" value="ALKYLTRANSFERASE-LIKE PROTEIN 1"/>
    <property type="match status" value="1"/>
</dbReference>
<dbReference type="InterPro" id="IPR014048">
    <property type="entry name" value="MethylDNA_cys_MeTrfase_DNA-bd"/>
</dbReference>